<keyword evidence="14 17" id="KW-0057">Aromatic amino acid biosynthesis</keyword>
<dbReference type="InterPro" id="IPR030963">
    <property type="entry name" value="DHQ_synth_fam"/>
</dbReference>
<proteinExistence type="inferred from homology"/>
<comment type="cofactor">
    <cofactor evidence="17">
        <name>Co(2+)</name>
        <dbReference type="ChEBI" id="CHEBI:48828"/>
    </cofactor>
    <cofactor evidence="17">
        <name>Zn(2+)</name>
        <dbReference type="ChEBI" id="CHEBI:29105"/>
    </cofactor>
    <text evidence="17">Binds 1 divalent metal cation per subunit. Can use either Co(2+) or Zn(2+).</text>
</comment>
<feature type="domain" description="3-dehydroquinate synthase C-terminal" evidence="19">
    <location>
        <begin position="183"/>
        <end position="325"/>
    </location>
</feature>
<dbReference type="SUPFAM" id="SSF56796">
    <property type="entry name" value="Dehydroquinate synthase-like"/>
    <property type="match status" value="1"/>
</dbReference>
<gene>
    <name evidence="17 20" type="primary">aroB</name>
    <name evidence="20" type="ORF">ACFSJH_09500</name>
</gene>
<organism evidence="20 21">
    <name type="scientific">Paenibacillus yanchengensis</name>
    <dbReference type="NCBI Taxonomy" id="2035833"/>
    <lineage>
        <taxon>Bacteria</taxon>
        <taxon>Bacillati</taxon>
        <taxon>Bacillota</taxon>
        <taxon>Bacilli</taxon>
        <taxon>Bacillales</taxon>
        <taxon>Paenibacillaceae</taxon>
        <taxon>Paenibacillus</taxon>
    </lineage>
</organism>
<evidence type="ECO:0000256" key="10">
    <source>
        <dbReference type="ARBA" id="ARBA00022723"/>
    </source>
</evidence>
<comment type="catalytic activity">
    <reaction evidence="1 17">
        <text>7-phospho-2-dehydro-3-deoxy-D-arabino-heptonate = 3-dehydroquinate + phosphate</text>
        <dbReference type="Rhea" id="RHEA:21968"/>
        <dbReference type="ChEBI" id="CHEBI:32364"/>
        <dbReference type="ChEBI" id="CHEBI:43474"/>
        <dbReference type="ChEBI" id="CHEBI:58394"/>
        <dbReference type="EC" id="4.2.3.4"/>
    </reaction>
</comment>
<dbReference type="EC" id="4.2.3.4" evidence="6 17"/>
<keyword evidence="11 17" id="KW-0547">Nucleotide-binding</keyword>
<dbReference type="InterPro" id="IPR050071">
    <property type="entry name" value="Dehydroquinate_synthase"/>
</dbReference>
<evidence type="ECO:0000256" key="3">
    <source>
        <dbReference type="ARBA" id="ARBA00004496"/>
    </source>
</evidence>
<keyword evidence="10 17" id="KW-0479">Metal-binding</keyword>
<evidence type="ECO:0000259" key="18">
    <source>
        <dbReference type="Pfam" id="PF01761"/>
    </source>
</evidence>
<evidence type="ECO:0000256" key="9">
    <source>
        <dbReference type="ARBA" id="ARBA00022605"/>
    </source>
</evidence>
<evidence type="ECO:0000256" key="13">
    <source>
        <dbReference type="ARBA" id="ARBA00023027"/>
    </source>
</evidence>
<sequence>MRELIVELGERSYPIYIEAGLLDRMATIFMEHAISKKSPILIVTDTNIAPLYLSKVEKHLQQYGFIVHSAVVTAGEAAKSLTNLESLVGSALEFGLDRRSAIVALGGGVVGDLAGTLAATYMRGISFIQIPTTILAHDSSVGGKVAVNHPLAKNIIGAFHQPQFVLYDLNTIQSLPLREVKAGLSEVVKHGFIWDESFVSWCEENVSNLLQLDAESLGYALYNGCSVKANVVSQDERENSLRAILNLGHTIGHALEAVAGYGELLHGEAISIGMVGSAMLAVRYGVDEQVYTRTKALLEQLGLPTSIPAHFDVDAIMRAMMHDKKFREGHMVFVVPTAMGTVEIKENVPVSWVREIVEQLKREAS</sequence>
<evidence type="ECO:0000259" key="19">
    <source>
        <dbReference type="Pfam" id="PF24621"/>
    </source>
</evidence>
<evidence type="ECO:0000256" key="16">
    <source>
        <dbReference type="ARBA" id="ARBA00023285"/>
    </source>
</evidence>
<evidence type="ECO:0000256" key="4">
    <source>
        <dbReference type="ARBA" id="ARBA00004661"/>
    </source>
</evidence>
<evidence type="ECO:0000256" key="8">
    <source>
        <dbReference type="ARBA" id="ARBA00022490"/>
    </source>
</evidence>
<comment type="caution">
    <text evidence="17">Lacks conserved residue(s) required for the propagation of feature annotation.</text>
</comment>
<keyword evidence="16 17" id="KW-0170">Cobalt</keyword>
<dbReference type="Gene3D" id="1.20.1090.10">
    <property type="entry name" value="Dehydroquinate synthase-like - alpha domain"/>
    <property type="match status" value="1"/>
</dbReference>
<keyword evidence="8 17" id="KW-0963">Cytoplasm</keyword>
<evidence type="ECO:0000256" key="17">
    <source>
        <dbReference type="HAMAP-Rule" id="MF_00110"/>
    </source>
</evidence>
<dbReference type="PANTHER" id="PTHR43622">
    <property type="entry name" value="3-DEHYDROQUINATE SYNTHASE"/>
    <property type="match status" value="1"/>
</dbReference>
<evidence type="ECO:0000256" key="11">
    <source>
        <dbReference type="ARBA" id="ARBA00022741"/>
    </source>
</evidence>
<comment type="cofactor">
    <cofactor evidence="2 17">
        <name>NAD(+)</name>
        <dbReference type="ChEBI" id="CHEBI:57540"/>
    </cofactor>
</comment>
<evidence type="ECO:0000256" key="1">
    <source>
        <dbReference type="ARBA" id="ARBA00001393"/>
    </source>
</evidence>
<comment type="similarity">
    <text evidence="5 17">Belongs to the sugar phosphate cyclases superfamily. Dehydroquinate synthase family.</text>
</comment>
<comment type="subcellular location">
    <subcellularLocation>
        <location evidence="3 17">Cytoplasm</location>
    </subcellularLocation>
</comment>
<evidence type="ECO:0000256" key="7">
    <source>
        <dbReference type="ARBA" id="ARBA00017684"/>
    </source>
</evidence>
<name>A0ABW4YJP1_9BACL</name>
<dbReference type="CDD" id="cd08195">
    <property type="entry name" value="DHQS"/>
    <property type="match status" value="1"/>
</dbReference>
<dbReference type="PANTHER" id="PTHR43622:SF7">
    <property type="entry name" value="3-DEHYDROQUINATE SYNTHASE, CHLOROPLASTIC"/>
    <property type="match status" value="1"/>
</dbReference>
<keyword evidence="21" id="KW-1185">Reference proteome</keyword>
<feature type="binding site" evidence="17">
    <location>
        <begin position="108"/>
        <end position="112"/>
    </location>
    <ligand>
        <name>NAD(+)</name>
        <dbReference type="ChEBI" id="CHEBI:57540"/>
    </ligand>
</feature>
<dbReference type="Proteomes" id="UP001597362">
    <property type="component" value="Unassembled WGS sequence"/>
</dbReference>
<evidence type="ECO:0000256" key="6">
    <source>
        <dbReference type="ARBA" id="ARBA00013031"/>
    </source>
</evidence>
<feature type="binding site" evidence="17">
    <location>
        <position position="249"/>
    </location>
    <ligand>
        <name>Zn(2+)</name>
        <dbReference type="ChEBI" id="CHEBI:29105"/>
    </ligand>
</feature>
<comment type="pathway">
    <text evidence="4 17">Metabolic intermediate biosynthesis; chorismate biosynthesis; chorismate from D-erythrose 4-phosphate and phosphoenolpyruvate: step 2/7.</text>
</comment>
<evidence type="ECO:0000256" key="5">
    <source>
        <dbReference type="ARBA" id="ARBA00005412"/>
    </source>
</evidence>
<evidence type="ECO:0000313" key="21">
    <source>
        <dbReference type="Proteomes" id="UP001597362"/>
    </source>
</evidence>
<feature type="binding site" evidence="17">
    <location>
        <position position="144"/>
    </location>
    <ligand>
        <name>NAD(+)</name>
        <dbReference type="ChEBI" id="CHEBI:57540"/>
    </ligand>
</feature>
<dbReference type="Pfam" id="PF24621">
    <property type="entry name" value="DHQS_C"/>
    <property type="match status" value="1"/>
</dbReference>
<feature type="domain" description="3-dehydroquinate synthase N-terminal" evidence="18">
    <location>
        <begin position="71"/>
        <end position="181"/>
    </location>
</feature>
<dbReference type="Pfam" id="PF01761">
    <property type="entry name" value="DHQ_synthase"/>
    <property type="match status" value="1"/>
</dbReference>
<dbReference type="InterPro" id="IPR056179">
    <property type="entry name" value="DHQS_C"/>
</dbReference>
<keyword evidence="9 17" id="KW-0028">Amino-acid biosynthesis</keyword>
<dbReference type="PIRSF" id="PIRSF001455">
    <property type="entry name" value="DHQ_synth"/>
    <property type="match status" value="1"/>
</dbReference>
<dbReference type="NCBIfam" id="TIGR01357">
    <property type="entry name" value="aroB"/>
    <property type="match status" value="1"/>
</dbReference>
<evidence type="ECO:0000313" key="20">
    <source>
        <dbReference type="EMBL" id="MFD2115957.1"/>
    </source>
</evidence>
<feature type="binding site" evidence="17">
    <location>
        <position position="266"/>
    </location>
    <ligand>
        <name>Zn(2+)</name>
        <dbReference type="ChEBI" id="CHEBI:29105"/>
    </ligand>
</feature>
<evidence type="ECO:0000256" key="14">
    <source>
        <dbReference type="ARBA" id="ARBA00023141"/>
    </source>
</evidence>
<dbReference type="GO" id="GO:0003856">
    <property type="term" value="F:3-dehydroquinate synthase activity"/>
    <property type="evidence" value="ECO:0007669"/>
    <property type="project" value="UniProtKB-EC"/>
</dbReference>
<feature type="binding site" evidence="17">
    <location>
        <position position="153"/>
    </location>
    <ligand>
        <name>NAD(+)</name>
        <dbReference type="ChEBI" id="CHEBI:57540"/>
    </ligand>
</feature>
<feature type="binding site" evidence="17">
    <location>
        <begin position="132"/>
        <end position="133"/>
    </location>
    <ligand>
        <name>NAD(+)</name>
        <dbReference type="ChEBI" id="CHEBI:57540"/>
    </ligand>
</feature>
<accession>A0ABW4YJP1</accession>
<evidence type="ECO:0000256" key="2">
    <source>
        <dbReference type="ARBA" id="ARBA00001911"/>
    </source>
</evidence>
<dbReference type="InterPro" id="IPR016037">
    <property type="entry name" value="DHQ_synth_AroB"/>
</dbReference>
<evidence type="ECO:0000256" key="15">
    <source>
        <dbReference type="ARBA" id="ARBA00023239"/>
    </source>
</evidence>
<dbReference type="Gene3D" id="3.40.50.1970">
    <property type="match status" value="1"/>
</dbReference>
<dbReference type="InterPro" id="IPR030960">
    <property type="entry name" value="DHQS/DOIS_N"/>
</dbReference>
<keyword evidence="15 17" id="KW-0456">Lyase</keyword>
<evidence type="ECO:0000256" key="12">
    <source>
        <dbReference type="ARBA" id="ARBA00022833"/>
    </source>
</evidence>
<keyword evidence="13 17" id="KW-0520">NAD</keyword>
<comment type="caution">
    <text evidence="20">The sequence shown here is derived from an EMBL/GenBank/DDBJ whole genome shotgun (WGS) entry which is preliminary data.</text>
</comment>
<dbReference type="HAMAP" id="MF_00110">
    <property type="entry name" value="DHQ_synthase"/>
    <property type="match status" value="1"/>
</dbReference>
<feature type="binding site" evidence="17">
    <location>
        <position position="186"/>
    </location>
    <ligand>
        <name>Zn(2+)</name>
        <dbReference type="ChEBI" id="CHEBI:29105"/>
    </ligand>
</feature>
<keyword evidence="12 17" id="KW-0862">Zinc</keyword>
<dbReference type="RefSeq" id="WP_377771647.1">
    <property type="nucleotide sequence ID" value="NZ_JBHUHO010000029.1"/>
</dbReference>
<comment type="function">
    <text evidence="17">Catalyzes the conversion of 3-deoxy-D-arabino-heptulosonate 7-phosphate (DAHP) to dehydroquinate (DHQ).</text>
</comment>
<dbReference type="EMBL" id="JBHUHO010000029">
    <property type="protein sequence ID" value="MFD2115957.1"/>
    <property type="molecule type" value="Genomic_DNA"/>
</dbReference>
<protein>
    <recommendedName>
        <fullName evidence="7 17">3-dehydroquinate synthase</fullName>
        <shortName evidence="17">DHQS</shortName>
        <ecNumber evidence="6 17">4.2.3.4</ecNumber>
    </recommendedName>
</protein>
<reference evidence="21" key="1">
    <citation type="journal article" date="2019" name="Int. J. Syst. Evol. Microbiol.">
        <title>The Global Catalogue of Microorganisms (GCM) 10K type strain sequencing project: providing services to taxonomists for standard genome sequencing and annotation.</title>
        <authorList>
            <consortium name="The Broad Institute Genomics Platform"/>
            <consortium name="The Broad Institute Genome Sequencing Center for Infectious Disease"/>
            <person name="Wu L."/>
            <person name="Ma J."/>
        </authorList>
    </citation>
    <scope>NUCLEOTIDE SEQUENCE [LARGE SCALE GENOMIC DNA]</scope>
    <source>
        <strain evidence="21">GH52</strain>
    </source>
</reference>